<reference evidence="4 5" key="1">
    <citation type="submission" date="2020-07" db="EMBL/GenBank/DDBJ databases">
        <title>Sequencing the genomes of 1000 actinobacteria strains.</title>
        <authorList>
            <person name="Klenk H.-P."/>
        </authorList>
    </citation>
    <scope>NUCLEOTIDE SEQUENCE [LARGE SCALE GENOMIC DNA]</scope>
    <source>
        <strain evidence="4 5">DSM 44121</strain>
    </source>
</reference>
<keyword evidence="5" id="KW-1185">Reference proteome</keyword>
<dbReference type="RefSeq" id="WP_182616591.1">
    <property type="nucleotide sequence ID" value="NZ_BAAATF010000003.1"/>
</dbReference>
<keyword evidence="3" id="KW-0472">Membrane</keyword>
<dbReference type="SUPFAM" id="SSF63817">
    <property type="entry name" value="Sortase"/>
    <property type="match status" value="1"/>
</dbReference>
<dbReference type="InterPro" id="IPR005754">
    <property type="entry name" value="Sortase"/>
</dbReference>
<dbReference type="EMBL" id="JACGWV010000001">
    <property type="protein sequence ID" value="MBA8808530.1"/>
    <property type="molecule type" value="Genomic_DNA"/>
</dbReference>
<dbReference type="GO" id="GO:0016787">
    <property type="term" value="F:hydrolase activity"/>
    <property type="evidence" value="ECO:0007669"/>
    <property type="project" value="UniProtKB-KW"/>
</dbReference>
<dbReference type="Proteomes" id="UP000540568">
    <property type="component" value="Unassembled WGS sequence"/>
</dbReference>
<dbReference type="AlphaFoldDB" id="A0A7W3PE00"/>
<keyword evidence="1" id="KW-0378">Hydrolase</keyword>
<keyword evidence="3" id="KW-0812">Transmembrane</keyword>
<evidence type="ECO:0000256" key="2">
    <source>
        <dbReference type="SAM" id="MobiDB-lite"/>
    </source>
</evidence>
<name>A0A7W3PE00_9MICO</name>
<dbReference type="InterPro" id="IPR042003">
    <property type="entry name" value="Sortase_E"/>
</dbReference>
<sequence length="346" mass="36700">MSNPVTDTKDQDAQGLPDNPNPAPADPSNPYAVPNTVGPTTWGARRRTARLAAAVAAATPRQPVPRDTRWWAGAAILTVSMLLLAFVAHVALFSAAQHHRAQVLAYDELRTSLAKAETPVGQLDLNGDLVPAGTPVALLEIPALGVSEVVAESSTSRVLRSGPGHRRDSVLPGQAGTAVVLGRQLTYGGPFGALDRLVPGDEIRVTTGQGTHTFQVFGLRRAGDPLPEPLAVGQGRLELMTADGLELFPSGVLHVDAQLVSDVQETPTKVLAEPALPTEEREMAGDDGAWFTAFFVLVLFVAAGVALWWLWTSWGRWHAWLIGVPLLLALGVTCADIVMDALPNLL</sequence>
<evidence type="ECO:0000313" key="5">
    <source>
        <dbReference type="Proteomes" id="UP000540568"/>
    </source>
</evidence>
<evidence type="ECO:0000256" key="1">
    <source>
        <dbReference type="ARBA" id="ARBA00022801"/>
    </source>
</evidence>
<feature type="transmembrane region" description="Helical" evidence="3">
    <location>
        <begin position="70"/>
        <end position="92"/>
    </location>
</feature>
<dbReference type="CDD" id="cd05830">
    <property type="entry name" value="Sortase_E"/>
    <property type="match status" value="1"/>
</dbReference>
<feature type="region of interest" description="Disordered" evidence="2">
    <location>
        <begin position="1"/>
        <end position="40"/>
    </location>
</feature>
<feature type="transmembrane region" description="Helical" evidence="3">
    <location>
        <begin position="317"/>
        <end position="339"/>
    </location>
</feature>
<dbReference type="InterPro" id="IPR023365">
    <property type="entry name" value="Sortase_dom-sf"/>
</dbReference>
<accession>A0A7W3PE00</accession>
<keyword evidence="3" id="KW-1133">Transmembrane helix</keyword>
<proteinExistence type="predicted"/>
<dbReference type="Pfam" id="PF04203">
    <property type="entry name" value="Sortase"/>
    <property type="match status" value="1"/>
</dbReference>
<dbReference type="Gene3D" id="2.40.260.10">
    <property type="entry name" value="Sortase"/>
    <property type="match status" value="1"/>
</dbReference>
<gene>
    <name evidence="4" type="ORF">FHX71_002472</name>
</gene>
<evidence type="ECO:0000256" key="3">
    <source>
        <dbReference type="SAM" id="Phobius"/>
    </source>
</evidence>
<protein>
    <submittedName>
        <fullName evidence="4">Sortase (Surface protein transpeptidase)</fullName>
    </submittedName>
</protein>
<feature type="transmembrane region" description="Helical" evidence="3">
    <location>
        <begin position="289"/>
        <end position="311"/>
    </location>
</feature>
<evidence type="ECO:0000313" key="4">
    <source>
        <dbReference type="EMBL" id="MBA8808530.1"/>
    </source>
</evidence>
<organism evidence="4 5">
    <name type="scientific">Promicromonospora sukumoe</name>
    <dbReference type="NCBI Taxonomy" id="88382"/>
    <lineage>
        <taxon>Bacteria</taxon>
        <taxon>Bacillati</taxon>
        <taxon>Actinomycetota</taxon>
        <taxon>Actinomycetes</taxon>
        <taxon>Micrococcales</taxon>
        <taxon>Promicromonosporaceae</taxon>
        <taxon>Promicromonospora</taxon>
    </lineage>
</organism>
<comment type="caution">
    <text evidence="4">The sequence shown here is derived from an EMBL/GenBank/DDBJ whole genome shotgun (WGS) entry which is preliminary data.</text>
</comment>